<accession>A0AAD9SAJ9</accession>
<name>A0AAD9SAJ9_PHOAM</name>
<protein>
    <recommendedName>
        <fullName evidence="2">AAA+ ATPase domain-containing protein</fullName>
    </recommendedName>
</protein>
<dbReference type="GO" id="GO:0016887">
    <property type="term" value="F:ATP hydrolysis activity"/>
    <property type="evidence" value="ECO:0007669"/>
    <property type="project" value="InterPro"/>
</dbReference>
<keyword evidence="4" id="KW-1185">Reference proteome</keyword>
<dbReference type="InterPro" id="IPR054289">
    <property type="entry name" value="DUF7025"/>
</dbReference>
<feature type="compositionally biased region" description="Acidic residues" evidence="1">
    <location>
        <begin position="261"/>
        <end position="276"/>
    </location>
</feature>
<evidence type="ECO:0000313" key="4">
    <source>
        <dbReference type="Proteomes" id="UP001265746"/>
    </source>
</evidence>
<dbReference type="GO" id="GO:0005524">
    <property type="term" value="F:ATP binding"/>
    <property type="evidence" value="ECO:0007669"/>
    <property type="project" value="InterPro"/>
</dbReference>
<dbReference type="PANTHER" id="PTHR46411:SF3">
    <property type="entry name" value="AAA+ ATPASE DOMAIN-CONTAINING PROTEIN"/>
    <property type="match status" value="1"/>
</dbReference>
<dbReference type="Proteomes" id="UP001265746">
    <property type="component" value="Unassembled WGS sequence"/>
</dbReference>
<dbReference type="Gene3D" id="3.40.50.300">
    <property type="entry name" value="P-loop containing nucleotide triphosphate hydrolases"/>
    <property type="match status" value="1"/>
</dbReference>
<dbReference type="SMART" id="SM00382">
    <property type="entry name" value="AAA"/>
    <property type="match status" value="1"/>
</dbReference>
<sequence length="963" mass="110994">MAAARRKPTTRGGKLSQPLPSTAYAGAGTGKRSGADYAALQAAKQEAERREHLAADRRRADAKWRPKIPEVRKFSNFEAFKNRFHEVGDRDYAIEVLMAAPNLQAQIRKEQAARRKEDMARTRQKYGMFYGPQVYAYEPPMMGKTGGSDKKSAAPDDGQLQGTNMMRIRINSQAVLGHLTSLLGETERRSTPRTFVRPFKPLIYYQQKMKDVLAALEEKWGDVEGLEEEDSETSIETADDIEFVGESSVEPPKATAQRDEAADDSASDDDDEDYDDSDRKSLQSIDSNAEDQEIIMDGFQALRDMRCYVNFVETEVMPLYNQYNGTSATKVRYEDLWSLFRVGDLIYMPASNDNSGRYHELWRVYRIKSPQPDIKYPTAGYGWLEDFREEKEDERFTICAYYIDHDGAEFGAVRHKFFIDAFPGERSIDSLEVFPIRFAENHEQVLESHKKQGHDFKRYLSPKERHQAYNAWTVTRNPPHDPYDYNDRDAEVLRNEDGQHWRHPEYVESDVIVDMNEAFQRNSDWRPTFHRPKSVKPITCNFEEDEMKIQQWLNGSRSKLAFAQTEVIQMTDGVELRQRRENLAVDTFLSQRVRNSGRSSRQVKFTEPMDLCEEDLVLLPKRMFSYVLRERRFVPIDINFLKPIRREQGVFENLRILKDYKDIVRGLVGSHFEKKTIERKYIDIATEGPSQDLIQGKGRGLVVLLHGVPGVGKTATAEAVAMENQKPLFVITCGDLGLSPSEVERSLTNVFRLAHMWDCVLLLDEADVFLSQRSKQDMKRNALVSVFLRVLEYYNGILFLTTNRVGTIDDAFRSRIHMSLYYPPLDKAQTRDIFRLNVAKLREIESQRHQLTGEPALLIKEAEIVEFASKHYEEHARLSGCWNGRQIRNAFQITSSLAHHNYADQMALARSRGQQGPAGPVLDRALFEKVQMSTQSFERHMRETRGGDLDLALRNTFDQDKFD</sequence>
<dbReference type="SUPFAM" id="SSF52540">
    <property type="entry name" value="P-loop containing nucleoside triphosphate hydrolases"/>
    <property type="match status" value="1"/>
</dbReference>
<dbReference type="InterPro" id="IPR003959">
    <property type="entry name" value="ATPase_AAA_core"/>
</dbReference>
<dbReference type="Pfam" id="PF00004">
    <property type="entry name" value="AAA"/>
    <property type="match status" value="1"/>
</dbReference>
<evidence type="ECO:0000259" key="2">
    <source>
        <dbReference type="SMART" id="SM00382"/>
    </source>
</evidence>
<feature type="region of interest" description="Disordered" evidence="1">
    <location>
        <begin position="224"/>
        <end position="287"/>
    </location>
</feature>
<evidence type="ECO:0000256" key="1">
    <source>
        <dbReference type="SAM" id="MobiDB-lite"/>
    </source>
</evidence>
<evidence type="ECO:0000313" key="3">
    <source>
        <dbReference type="EMBL" id="KAK2603152.1"/>
    </source>
</evidence>
<organism evidence="3 4">
    <name type="scientific">Phomopsis amygdali</name>
    <name type="common">Fusicoccum amygdali</name>
    <dbReference type="NCBI Taxonomy" id="1214568"/>
    <lineage>
        <taxon>Eukaryota</taxon>
        <taxon>Fungi</taxon>
        <taxon>Dikarya</taxon>
        <taxon>Ascomycota</taxon>
        <taxon>Pezizomycotina</taxon>
        <taxon>Sordariomycetes</taxon>
        <taxon>Sordariomycetidae</taxon>
        <taxon>Diaporthales</taxon>
        <taxon>Diaporthaceae</taxon>
        <taxon>Diaporthe</taxon>
    </lineage>
</organism>
<dbReference type="Pfam" id="PF23232">
    <property type="entry name" value="AAA_lid_13"/>
    <property type="match status" value="1"/>
</dbReference>
<proteinExistence type="predicted"/>
<feature type="domain" description="AAA+ ATPase" evidence="2">
    <location>
        <begin position="699"/>
        <end position="826"/>
    </location>
</feature>
<dbReference type="InterPro" id="IPR056599">
    <property type="entry name" value="AAA_lid_fung"/>
</dbReference>
<dbReference type="InterPro" id="IPR027417">
    <property type="entry name" value="P-loop_NTPase"/>
</dbReference>
<feature type="compositionally biased region" description="Acidic residues" evidence="1">
    <location>
        <begin position="224"/>
        <end position="243"/>
    </location>
</feature>
<feature type="region of interest" description="Disordered" evidence="1">
    <location>
        <begin position="1"/>
        <end position="31"/>
    </location>
</feature>
<dbReference type="Pfam" id="PF22942">
    <property type="entry name" value="DUF7025"/>
    <property type="match status" value="1"/>
</dbReference>
<reference evidence="3" key="1">
    <citation type="submission" date="2023-06" db="EMBL/GenBank/DDBJ databases">
        <authorList>
            <person name="Noh H."/>
        </authorList>
    </citation>
    <scope>NUCLEOTIDE SEQUENCE</scope>
    <source>
        <strain evidence="3">DUCC20226</strain>
    </source>
</reference>
<dbReference type="CDD" id="cd19481">
    <property type="entry name" value="RecA-like_protease"/>
    <property type="match status" value="1"/>
</dbReference>
<dbReference type="EMBL" id="JAUJFL010000005">
    <property type="protein sequence ID" value="KAK2603152.1"/>
    <property type="molecule type" value="Genomic_DNA"/>
</dbReference>
<dbReference type="PANTHER" id="PTHR46411">
    <property type="entry name" value="FAMILY ATPASE, PUTATIVE-RELATED"/>
    <property type="match status" value="1"/>
</dbReference>
<dbReference type="InterPro" id="IPR003593">
    <property type="entry name" value="AAA+_ATPase"/>
</dbReference>
<dbReference type="AlphaFoldDB" id="A0AAD9SAJ9"/>
<comment type="caution">
    <text evidence="3">The sequence shown here is derived from an EMBL/GenBank/DDBJ whole genome shotgun (WGS) entry which is preliminary data.</text>
</comment>
<gene>
    <name evidence="3" type="ORF">N8I77_009630</name>
</gene>